<accession>A0AAV4JIG2</accession>
<name>A0AAV4JIG2_9GAST</name>
<evidence type="ECO:0000313" key="3">
    <source>
        <dbReference type="Proteomes" id="UP000762676"/>
    </source>
</evidence>
<dbReference type="AlphaFoldDB" id="A0AAV4JIG2"/>
<organism evidence="2 3">
    <name type="scientific">Elysia marginata</name>
    <dbReference type="NCBI Taxonomy" id="1093978"/>
    <lineage>
        <taxon>Eukaryota</taxon>
        <taxon>Metazoa</taxon>
        <taxon>Spiralia</taxon>
        <taxon>Lophotrochozoa</taxon>
        <taxon>Mollusca</taxon>
        <taxon>Gastropoda</taxon>
        <taxon>Heterobranchia</taxon>
        <taxon>Euthyneura</taxon>
        <taxon>Panpulmonata</taxon>
        <taxon>Sacoglossa</taxon>
        <taxon>Placobranchoidea</taxon>
        <taxon>Plakobranchidae</taxon>
        <taxon>Elysia</taxon>
    </lineage>
</organism>
<proteinExistence type="predicted"/>
<protein>
    <submittedName>
        <fullName evidence="2">Uncharacterized protein</fullName>
    </submittedName>
</protein>
<reference evidence="2 3" key="1">
    <citation type="journal article" date="2021" name="Elife">
        <title>Chloroplast acquisition without the gene transfer in kleptoplastic sea slugs, Plakobranchus ocellatus.</title>
        <authorList>
            <person name="Maeda T."/>
            <person name="Takahashi S."/>
            <person name="Yoshida T."/>
            <person name="Shimamura S."/>
            <person name="Takaki Y."/>
            <person name="Nagai Y."/>
            <person name="Toyoda A."/>
            <person name="Suzuki Y."/>
            <person name="Arimoto A."/>
            <person name="Ishii H."/>
            <person name="Satoh N."/>
            <person name="Nishiyama T."/>
            <person name="Hasebe M."/>
            <person name="Maruyama T."/>
            <person name="Minagawa J."/>
            <person name="Obokata J."/>
            <person name="Shigenobu S."/>
        </authorList>
    </citation>
    <scope>NUCLEOTIDE SEQUENCE [LARGE SCALE GENOMIC DNA]</scope>
</reference>
<feature type="region of interest" description="Disordered" evidence="1">
    <location>
        <begin position="1"/>
        <end position="21"/>
    </location>
</feature>
<dbReference type="Proteomes" id="UP000762676">
    <property type="component" value="Unassembled WGS sequence"/>
</dbReference>
<sequence length="144" mass="16167">MSRGWESNPRPLDQESDASATEPRCSTLLIEELIGRLIHDEVINKLIDMLRALTYVCGLGKVRIKCIPQAIATWHDRNSNPRPQDHEPDALTTLPPRPIFSKLMMTLENSNTLKGWAVATDQTYASAVRRITHARIPKNTPGTI</sequence>
<evidence type="ECO:0000256" key="1">
    <source>
        <dbReference type="SAM" id="MobiDB-lite"/>
    </source>
</evidence>
<dbReference type="EMBL" id="BMAT01013890">
    <property type="protein sequence ID" value="GFS22185.1"/>
    <property type="molecule type" value="Genomic_DNA"/>
</dbReference>
<gene>
    <name evidence="2" type="ORF">ElyMa_006944200</name>
</gene>
<keyword evidence="3" id="KW-1185">Reference proteome</keyword>
<comment type="caution">
    <text evidence="2">The sequence shown here is derived from an EMBL/GenBank/DDBJ whole genome shotgun (WGS) entry which is preliminary data.</text>
</comment>
<evidence type="ECO:0000313" key="2">
    <source>
        <dbReference type="EMBL" id="GFS22185.1"/>
    </source>
</evidence>